<reference evidence="2 3" key="1">
    <citation type="submission" date="2019-03" db="EMBL/GenBank/DDBJ databases">
        <title>Genomic Encyclopedia of Type Strains, Phase IV (KMG-IV): sequencing the most valuable type-strain genomes for metagenomic binning, comparative biology and taxonomic classification.</title>
        <authorList>
            <person name="Goeker M."/>
        </authorList>
    </citation>
    <scope>NUCLEOTIDE SEQUENCE [LARGE SCALE GENOMIC DNA]</scope>
    <source>
        <strain evidence="2 3">DSM 16998</strain>
    </source>
</reference>
<dbReference type="PANTHER" id="PTHR42678:SF34">
    <property type="entry name" value="OS04G0183300 PROTEIN"/>
    <property type="match status" value="1"/>
</dbReference>
<organism evidence="2 3">
    <name type="scientific">Roseateles toxinivorans</name>
    <dbReference type="NCBI Taxonomy" id="270368"/>
    <lineage>
        <taxon>Bacteria</taxon>
        <taxon>Pseudomonadati</taxon>
        <taxon>Pseudomonadota</taxon>
        <taxon>Betaproteobacteria</taxon>
        <taxon>Burkholderiales</taxon>
        <taxon>Sphaerotilaceae</taxon>
        <taxon>Roseateles</taxon>
    </lineage>
</organism>
<feature type="domain" description="Amidase" evidence="1">
    <location>
        <begin position="40"/>
        <end position="429"/>
    </location>
</feature>
<sequence>MDRLIEESLRLGSIAQWQALLVQRRISVVEALQWTLARIAALSQIPSGLNALGAVCEHTLAQAQRADARLRHGQPLGPLFGVPVLLKDNILTTDGLPASAGAAALAGFIPQREARIAARLRQAGALIIGKAHMTEFADYVSDTMPAGFSGAAGMVLNPFTRVPYARGQGSSVGCAAAVSAGIVPLAIGTETQNSIQTPAHHSSVVGFKPSVGMVSRAGIVPLVPSQDSPGPIARNVPDAALALRCLGGVDPGDAATLPVAHVPPVPQGAAQLKNVRVGVPRRAMADRADFSLGMQAFETFLARLSAAGAVIVDPCDLPTAPAVLDLRSSVFATEFKQSLNEFLRTHGSPQGIGSLADLIVWNQAHPECVPFGQSLLLNAQATRGTVDPAYRADRERDLRLCRDEGIDFTRAHHRVDVLVAPMGAAAKFTGKAGAPAVALPAGLGGDGLPFGVTVFSSTGCDAELLRIAAAMQIAAGQRVLPIDH</sequence>
<dbReference type="RefSeq" id="WP_133703248.1">
    <property type="nucleotide sequence ID" value="NZ_SNXS01000009.1"/>
</dbReference>
<proteinExistence type="predicted"/>
<dbReference type="InterPro" id="IPR036928">
    <property type="entry name" value="AS_sf"/>
</dbReference>
<dbReference type="OrthoDB" id="9811471at2"/>
<evidence type="ECO:0000313" key="2">
    <source>
        <dbReference type="EMBL" id="TDP62057.1"/>
    </source>
</evidence>
<evidence type="ECO:0000313" key="3">
    <source>
        <dbReference type="Proteomes" id="UP000295361"/>
    </source>
</evidence>
<dbReference type="InParanoid" id="A0A4R6QHE1"/>
<accession>A0A4R6QHE1</accession>
<gene>
    <name evidence="2" type="ORF">DES47_10937</name>
</gene>
<dbReference type="EMBL" id="SNXS01000009">
    <property type="protein sequence ID" value="TDP62057.1"/>
    <property type="molecule type" value="Genomic_DNA"/>
</dbReference>
<protein>
    <submittedName>
        <fullName evidence="2">Amidase</fullName>
    </submittedName>
</protein>
<dbReference type="SUPFAM" id="SSF75304">
    <property type="entry name" value="Amidase signature (AS) enzymes"/>
    <property type="match status" value="1"/>
</dbReference>
<dbReference type="AlphaFoldDB" id="A0A4R6QHE1"/>
<dbReference type="InterPro" id="IPR023631">
    <property type="entry name" value="Amidase_dom"/>
</dbReference>
<name>A0A4R6QHE1_9BURK</name>
<dbReference type="Pfam" id="PF01425">
    <property type="entry name" value="Amidase"/>
    <property type="match status" value="1"/>
</dbReference>
<dbReference type="Gene3D" id="3.90.1300.10">
    <property type="entry name" value="Amidase signature (AS) domain"/>
    <property type="match status" value="1"/>
</dbReference>
<dbReference type="Proteomes" id="UP000295361">
    <property type="component" value="Unassembled WGS sequence"/>
</dbReference>
<evidence type="ECO:0000259" key="1">
    <source>
        <dbReference type="Pfam" id="PF01425"/>
    </source>
</evidence>
<comment type="caution">
    <text evidence="2">The sequence shown here is derived from an EMBL/GenBank/DDBJ whole genome shotgun (WGS) entry which is preliminary data.</text>
</comment>
<keyword evidence="3" id="KW-1185">Reference proteome</keyword>
<dbReference type="PANTHER" id="PTHR42678">
    <property type="entry name" value="AMIDASE"/>
    <property type="match status" value="1"/>
</dbReference>